<dbReference type="InterPro" id="IPR026444">
    <property type="entry name" value="Secre_tail"/>
</dbReference>
<dbReference type="RefSeq" id="WP_057783109.1">
    <property type="nucleotide sequence ID" value="NZ_JAGGJQ010000001.1"/>
</dbReference>
<comment type="caution">
    <text evidence="5">The sequence shown here is derived from an EMBL/GenBank/DDBJ whole genome shotgun (WGS) entry which is preliminary data.</text>
</comment>
<dbReference type="SUPFAM" id="SSF110296">
    <property type="entry name" value="Oligoxyloglucan reducing end-specific cellobiohydrolase"/>
    <property type="match status" value="1"/>
</dbReference>
<dbReference type="Pfam" id="PF18962">
    <property type="entry name" value="Por_Secre_tail"/>
    <property type="match status" value="1"/>
</dbReference>
<evidence type="ECO:0000259" key="4">
    <source>
        <dbReference type="Pfam" id="PF18962"/>
    </source>
</evidence>
<dbReference type="SUPFAM" id="SSF52025">
    <property type="entry name" value="PA domain"/>
    <property type="match status" value="1"/>
</dbReference>
<dbReference type="EMBL" id="JAUSUU010000002">
    <property type="protein sequence ID" value="MDQ0334574.1"/>
    <property type="molecule type" value="Genomic_DNA"/>
</dbReference>
<dbReference type="EMBL" id="JAGGJQ010000001">
    <property type="protein sequence ID" value="MBP1838439.1"/>
    <property type="molecule type" value="Genomic_DNA"/>
</dbReference>
<feature type="domain" description="PA" evidence="3">
    <location>
        <begin position="277"/>
        <end position="367"/>
    </location>
</feature>
<name>A0A9X0YJT0_9FLAO</name>
<evidence type="ECO:0000313" key="5">
    <source>
        <dbReference type="EMBL" id="MBP1838439.1"/>
    </source>
</evidence>
<accession>A0A9X0YJT0</accession>
<dbReference type="CDD" id="cd04818">
    <property type="entry name" value="PA_subtilisin_1"/>
    <property type="match status" value="1"/>
</dbReference>
<dbReference type="PANTHER" id="PTHR22702:SF1">
    <property type="entry name" value="PROTEASE-ASSOCIATED DOMAIN-CONTAINING PROTEIN 1"/>
    <property type="match status" value="1"/>
</dbReference>
<dbReference type="SUPFAM" id="SSF50939">
    <property type="entry name" value="Sialidases"/>
    <property type="match status" value="1"/>
</dbReference>
<evidence type="ECO:0008006" key="9">
    <source>
        <dbReference type="Google" id="ProtNLM"/>
    </source>
</evidence>
<dbReference type="Gene3D" id="2.130.10.10">
    <property type="entry name" value="YVTN repeat-like/Quinoprotein amine dehydrogenase"/>
    <property type="match status" value="3"/>
</dbReference>
<sequence>MKNKLQIVLGVLATVAVVFALTKFSGKEVSAEHVETKTLTVAELKALHKKNLENSPFKNTAGLTKKERAQQGLPPKRYMERLWELTMNPALGRPTPENLAVIQNELLEARTSALATGRVPGDASNNNWVERGPDDIGGRTRALIFDPNDTTNETVFAGGVSGGLWKNTNISSATSVWTSVDIPENLNISCIAVDPNNSKTMYVGTGESYVAGDVNGNGVWKSTDGGNSWSHVFGGAEGETILQTDSQVVVNSPSDIAETYISLGASFGPTSTSDITNDVVLANAGGTSPEEGCADLTNAAAINGKIALIYRGDCTFIEKVVYAQNAGAVAVIVINNEPGNPITMGGDDLTGEVLIPSVMISQDNGAILAAELEAGETVNVTITASSGDFSGFYVLNGNQHVNDIVVRDNNGVSEVYIAAGATFYSDASPSTLFGPDDYGLYKSTNGGTSWSLIGVPLTDDGNVFEPNDLELGADNTIWMASRQSLLYGDGGGTIFSSTDGTNFVKKYELEGTRTQIATSATDANKIYVLAEGSVDPVLFQKTTDGFGTVTDVTLPVDADTDMDADDFTRGQAFYDLVIKLDPTNDEKVYVGGIDAFSSADGGTSWTQLSHWYGGFGYPDMHADQHAIAFGTGDASKMIFGNDGGVFYSNTSGTTPTSRNNGYNVTQFYTVGVAPTAAITGDYFAGGTQDNGTPYFANAASGINSSSFDLYGGDGAYTSFDQDGTDTYVISNYVYNNAIRKYDYATGVTTIINSEEDNIGEFINPQTLDSRLDYLFSNYSSGTSYAIKTYKTKSTTASYTVNTLTNDLLDSPALALETSPYDVTSTHSILYAGLENGRLLKITNASAPLFQSWTDISSSAFIGSISDIEFGSSSNEIYVTFHNYGVNNIWYTSDGGTTWAQKDGDLPDMPVKAILRNPLKTDEVIIGTELGVWYTTDFSSDSPTWTSAFNGMSNVKVMDLDLRDDNTIYAATYGRGIFSGQFTGEALSVEENELATGISLYPTVSTGAFKIKSQTNLGQVNLQIFNLSGQSVYVKTITLDGNTAKDININVASGVYLAKFTENGATTTKKFIIK</sequence>
<dbReference type="Proteomes" id="UP001231587">
    <property type="component" value="Unassembled WGS sequence"/>
</dbReference>
<dbReference type="PANTHER" id="PTHR22702">
    <property type="entry name" value="PROTEASE-ASSOCIATED DOMAIN-CONTAINING PROTEIN"/>
    <property type="match status" value="1"/>
</dbReference>
<evidence type="ECO:0000256" key="2">
    <source>
        <dbReference type="ARBA" id="ARBA00023180"/>
    </source>
</evidence>
<dbReference type="NCBIfam" id="TIGR04183">
    <property type="entry name" value="Por_Secre_tail"/>
    <property type="match status" value="1"/>
</dbReference>
<organism evidence="5 7">
    <name type="scientific">Formosa algae</name>
    <dbReference type="NCBI Taxonomy" id="225843"/>
    <lineage>
        <taxon>Bacteria</taxon>
        <taxon>Pseudomonadati</taxon>
        <taxon>Bacteroidota</taxon>
        <taxon>Flavobacteriia</taxon>
        <taxon>Flavobacteriales</taxon>
        <taxon>Flavobacteriaceae</taxon>
        <taxon>Formosa</taxon>
    </lineage>
</organism>
<dbReference type="InterPro" id="IPR046450">
    <property type="entry name" value="PA_dom_sf"/>
</dbReference>
<dbReference type="InterPro" id="IPR003137">
    <property type="entry name" value="PA_domain"/>
</dbReference>
<gene>
    <name evidence="5" type="ORF">J2Z56_000335</name>
    <name evidence="6" type="ORF">J2Z57_001001</name>
</gene>
<evidence type="ECO:0000256" key="1">
    <source>
        <dbReference type="ARBA" id="ARBA00022729"/>
    </source>
</evidence>
<dbReference type="Gene3D" id="3.50.30.30">
    <property type="match status" value="1"/>
</dbReference>
<proteinExistence type="predicted"/>
<evidence type="ECO:0000313" key="7">
    <source>
        <dbReference type="Proteomes" id="UP001138672"/>
    </source>
</evidence>
<dbReference type="Proteomes" id="UP001138672">
    <property type="component" value="Unassembled WGS sequence"/>
</dbReference>
<keyword evidence="8" id="KW-1185">Reference proteome</keyword>
<dbReference type="Pfam" id="PF02225">
    <property type="entry name" value="PA"/>
    <property type="match status" value="1"/>
</dbReference>
<dbReference type="OrthoDB" id="9757947at2"/>
<dbReference type="InterPro" id="IPR036278">
    <property type="entry name" value="Sialidase_sf"/>
</dbReference>
<keyword evidence="1" id="KW-0732">Signal</keyword>
<protein>
    <recommendedName>
        <fullName evidence="9">Glycosyl hydrolase</fullName>
    </recommendedName>
</protein>
<dbReference type="AlphaFoldDB" id="A0A9X0YJT0"/>
<dbReference type="InterPro" id="IPR015943">
    <property type="entry name" value="WD40/YVTN_repeat-like_dom_sf"/>
</dbReference>
<evidence type="ECO:0000259" key="3">
    <source>
        <dbReference type="Pfam" id="PF02225"/>
    </source>
</evidence>
<evidence type="ECO:0000313" key="6">
    <source>
        <dbReference type="EMBL" id="MDQ0334574.1"/>
    </source>
</evidence>
<reference evidence="5" key="1">
    <citation type="submission" date="2021-03" db="EMBL/GenBank/DDBJ databases">
        <title>Genomic Encyclopedia of Type Strains, Phase IV (KMG-IV): sequencing the most valuable type-strain genomes for metagenomic binning, comparative biology and taxonomic classification.</title>
        <authorList>
            <person name="Goeker M."/>
        </authorList>
    </citation>
    <scope>NUCLEOTIDE SEQUENCE</scope>
    <source>
        <strain evidence="5">DSM 15523</strain>
        <strain evidence="6 8">DSM 16476</strain>
    </source>
</reference>
<keyword evidence="2" id="KW-0325">Glycoprotein</keyword>
<evidence type="ECO:0000313" key="8">
    <source>
        <dbReference type="Proteomes" id="UP001231587"/>
    </source>
</evidence>
<feature type="domain" description="Secretion system C-terminal sorting" evidence="4">
    <location>
        <begin position="999"/>
        <end position="1072"/>
    </location>
</feature>